<evidence type="ECO:0000256" key="1">
    <source>
        <dbReference type="ARBA" id="ARBA00022614"/>
    </source>
</evidence>
<evidence type="ECO:0000256" key="2">
    <source>
        <dbReference type="ARBA" id="ARBA00022737"/>
    </source>
</evidence>
<keyword evidence="1" id="KW-0433">Leucine-rich repeat</keyword>
<dbReference type="PROSITE" id="PS51450">
    <property type="entry name" value="LRR"/>
    <property type="match status" value="1"/>
</dbReference>
<dbReference type="Proteomes" id="UP001057375">
    <property type="component" value="Unassembled WGS sequence"/>
</dbReference>
<gene>
    <name evidence="3" type="ORF">ADUPG1_013157</name>
</gene>
<dbReference type="SUPFAM" id="SSF52058">
    <property type="entry name" value="L domain-like"/>
    <property type="match status" value="1"/>
</dbReference>
<dbReference type="EMBL" id="BQXS01012617">
    <property type="protein sequence ID" value="GKT25842.1"/>
    <property type="molecule type" value="Genomic_DNA"/>
</dbReference>
<keyword evidence="4" id="KW-1185">Reference proteome</keyword>
<dbReference type="Gene3D" id="3.80.10.10">
    <property type="entry name" value="Ribonuclease Inhibitor"/>
    <property type="match status" value="2"/>
</dbReference>
<dbReference type="InterPro" id="IPR001611">
    <property type="entry name" value="Leu-rich_rpt"/>
</dbReference>
<protein>
    <submittedName>
        <fullName evidence="3">Uncharacterized protein</fullName>
    </submittedName>
</protein>
<accession>A0ABQ5K2I1</accession>
<keyword evidence="2" id="KW-0677">Repeat</keyword>
<dbReference type="InterPro" id="IPR032675">
    <property type="entry name" value="LRR_dom_sf"/>
</dbReference>
<proteinExistence type="predicted"/>
<evidence type="ECO:0000313" key="3">
    <source>
        <dbReference type="EMBL" id="GKT25842.1"/>
    </source>
</evidence>
<organism evidence="3 4">
    <name type="scientific">Aduncisulcus paluster</name>
    <dbReference type="NCBI Taxonomy" id="2918883"/>
    <lineage>
        <taxon>Eukaryota</taxon>
        <taxon>Metamonada</taxon>
        <taxon>Carpediemonas-like organisms</taxon>
        <taxon>Aduncisulcus</taxon>
    </lineage>
</organism>
<reference evidence="3" key="1">
    <citation type="submission" date="2022-03" db="EMBL/GenBank/DDBJ databases">
        <title>Draft genome sequence of Aduncisulcus paluster, a free-living microaerophilic Fornicata.</title>
        <authorList>
            <person name="Yuyama I."/>
            <person name="Kume K."/>
            <person name="Tamura T."/>
            <person name="Inagaki Y."/>
            <person name="Hashimoto T."/>
        </authorList>
    </citation>
    <scope>NUCLEOTIDE SEQUENCE</scope>
    <source>
        <strain evidence="3">NY0171</strain>
    </source>
</reference>
<comment type="caution">
    <text evidence="3">The sequence shown here is derived from an EMBL/GenBank/DDBJ whole genome shotgun (WGS) entry which is preliminary data.</text>
</comment>
<name>A0ABQ5K2I1_9EUKA</name>
<sequence>MDSIPPIEKFLKYRKRSKVSIFKKEKGFGQLAEPYDITHYPYELSEDHEDEETEDKVLQPLLLDYYQKHPILGSQLDIKVLDLSDQGLSDEDIPLLSEKFPLLRELNLSANKIGNLKNDLEFLEGSQLESLDLSYNMIISCKHAACGTLIDVNLSHNPLKSLDGFHRCKVLEKIDISMTNVITLEPIAACTNPWIKTIIAEGAPKFGKGKELEELVKLGNFILLRTLVLRGSGVHAAPSMVQDTRYDDDGKHQFTGSVYTYQVVSSIPQITSLDGRTIDAEAKVSALEWSSRPVTHRLALSTREKLSYIDRRSIAISEALERVKFDIIE</sequence>
<dbReference type="PANTHER" id="PTHR15454">
    <property type="entry name" value="NISCHARIN RELATED"/>
    <property type="match status" value="1"/>
</dbReference>
<evidence type="ECO:0000313" key="4">
    <source>
        <dbReference type="Proteomes" id="UP001057375"/>
    </source>
</evidence>